<dbReference type="SUPFAM" id="SSF57701">
    <property type="entry name" value="Zn2/Cys6 DNA-binding domain"/>
    <property type="match status" value="1"/>
</dbReference>
<evidence type="ECO:0000313" key="4">
    <source>
        <dbReference type="Proteomes" id="UP000789759"/>
    </source>
</evidence>
<dbReference type="PROSITE" id="PS00463">
    <property type="entry name" value="ZN2_CY6_FUNGAL_1"/>
    <property type="match status" value="1"/>
</dbReference>
<dbReference type="AlphaFoldDB" id="A0A9N9GNB5"/>
<dbReference type="Pfam" id="PF00172">
    <property type="entry name" value="Zn_clus"/>
    <property type="match status" value="1"/>
</dbReference>
<dbReference type="GO" id="GO:0008270">
    <property type="term" value="F:zinc ion binding"/>
    <property type="evidence" value="ECO:0007669"/>
    <property type="project" value="InterPro"/>
</dbReference>
<dbReference type="Proteomes" id="UP000789759">
    <property type="component" value="Unassembled WGS sequence"/>
</dbReference>
<dbReference type="OrthoDB" id="39175at2759"/>
<protein>
    <submittedName>
        <fullName evidence="3">17497_t:CDS:1</fullName>
    </submittedName>
</protein>
<dbReference type="EMBL" id="CAJVQA010005469">
    <property type="protein sequence ID" value="CAG8621263.1"/>
    <property type="molecule type" value="Genomic_DNA"/>
</dbReference>
<feature type="compositionally biased region" description="Polar residues" evidence="1">
    <location>
        <begin position="313"/>
        <end position="325"/>
    </location>
</feature>
<dbReference type="SUPFAM" id="SSF47095">
    <property type="entry name" value="HMG-box"/>
    <property type="match status" value="1"/>
</dbReference>
<comment type="caution">
    <text evidence="3">The sequence shown here is derived from an EMBL/GenBank/DDBJ whole genome shotgun (WGS) entry which is preliminary data.</text>
</comment>
<evidence type="ECO:0000313" key="3">
    <source>
        <dbReference type="EMBL" id="CAG8621263.1"/>
    </source>
</evidence>
<dbReference type="SMART" id="SM00066">
    <property type="entry name" value="GAL4"/>
    <property type="match status" value="1"/>
</dbReference>
<sequence length="339" mass="37982">MDDSYLNSSNYPSNSNAVGLNFDPTSYITDSSLKSSFIPRNTIDVSSFVSVQNGDYPYTAFKIYCKELRSLGIDQRYIVTLLWKQEPPIVKQFYINIADTANDKYEEKWPNVPRRRLPVNRQSPSTARVTHSRNNSLSYIPAIETNYQPNNVLPYNRTVNPPNICNRPDLTSSNVICNQSSLTSSNVVCNQSRLTSSNVIYNQPRLTSSNVIYNQASLTPFNLNCNQPNLTQSNINFDQSGLTPINVNCDQPNLTQPNANLNKRSRGTYTIAACDHCKKSKVKCKPSSSDLCERCGEKNVDCTFSPQKRRGPNSKSNKANCTFSPQKRGGPNSKSNKTN</sequence>
<dbReference type="PROSITE" id="PS50048">
    <property type="entry name" value="ZN2_CY6_FUNGAL_2"/>
    <property type="match status" value="1"/>
</dbReference>
<organism evidence="3 4">
    <name type="scientific">Cetraspora pellucida</name>
    <dbReference type="NCBI Taxonomy" id="1433469"/>
    <lineage>
        <taxon>Eukaryota</taxon>
        <taxon>Fungi</taxon>
        <taxon>Fungi incertae sedis</taxon>
        <taxon>Mucoromycota</taxon>
        <taxon>Glomeromycotina</taxon>
        <taxon>Glomeromycetes</taxon>
        <taxon>Diversisporales</taxon>
        <taxon>Gigasporaceae</taxon>
        <taxon>Cetraspora</taxon>
    </lineage>
</organism>
<dbReference type="InterPro" id="IPR036864">
    <property type="entry name" value="Zn2-C6_fun-type_DNA-bd_sf"/>
</dbReference>
<evidence type="ECO:0000256" key="1">
    <source>
        <dbReference type="SAM" id="MobiDB-lite"/>
    </source>
</evidence>
<dbReference type="InterPro" id="IPR036910">
    <property type="entry name" value="HMG_box_dom_sf"/>
</dbReference>
<feature type="region of interest" description="Disordered" evidence="1">
    <location>
        <begin position="305"/>
        <end position="339"/>
    </location>
</feature>
<dbReference type="CDD" id="cd00067">
    <property type="entry name" value="GAL4"/>
    <property type="match status" value="1"/>
</dbReference>
<evidence type="ECO:0000259" key="2">
    <source>
        <dbReference type="PROSITE" id="PS50048"/>
    </source>
</evidence>
<proteinExistence type="predicted"/>
<accession>A0A9N9GNB5</accession>
<keyword evidence="4" id="KW-1185">Reference proteome</keyword>
<dbReference type="Gene3D" id="4.10.240.10">
    <property type="entry name" value="Zn(2)-C6 fungal-type DNA-binding domain"/>
    <property type="match status" value="1"/>
</dbReference>
<reference evidence="3" key="1">
    <citation type="submission" date="2021-06" db="EMBL/GenBank/DDBJ databases">
        <authorList>
            <person name="Kallberg Y."/>
            <person name="Tangrot J."/>
            <person name="Rosling A."/>
        </authorList>
    </citation>
    <scope>NUCLEOTIDE SEQUENCE</scope>
    <source>
        <strain evidence="3">FL966</strain>
    </source>
</reference>
<name>A0A9N9GNB5_9GLOM</name>
<dbReference type="InterPro" id="IPR001138">
    <property type="entry name" value="Zn2Cys6_DnaBD"/>
</dbReference>
<feature type="domain" description="Zn(2)-C6 fungal-type" evidence="2">
    <location>
        <begin position="273"/>
        <end position="304"/>
    </location>
</feature>
<dbReference type="GO" id="GO:0000981">
    <property type="term" value="F:DNA-binding transcription factor activity, RNA polymerase II-specific"/>
    <property type="evidence" value="ECO:0007669"/>
    <property type="project" value="InterPro"/>
</dbReference>
<gene>
    <name evidence="3" type="ORF">CPELLU_LOCUS7933</name>
</gene>